<dbReference type="RefSeq" id="WP_345342376.1">
    <property type="nucleotide sequence ID" value="NZ_BAABFB010000019.1"/>
</dbReference>
<feature type="chain" id="PRO_5046065800" evidence="1">
    <location>
        <begin position="27"/>
        <end position="261"/>
    </location>
</feature>
<evidence type="ECO:0000256" key="1">
    <source>
        <dbReference type="SAM" id="SignalP"/>
    </source>
</evidence>
<dbReference type="PANTHER" id="PTHR35535:SF2">
    <property type="entry name" value="DUF306 DOMAIN-CONTAINING PROTEIN"/>
    <property type="match status" value="1"/>
</dbReference>
<dbReference type="EMBL" id="BAABFB010000019">
    <property type="protein sequence ID" value="GAA4473674.1"/>
    <property type="molecule type" value="Genomic_DNA"/>
</dbReference>
<dbReference type="Proteomes" id="UP001501183">
    <property type="component" value="Unassembled WGS sequence"/>
</dbReference>
<protein>
    <submittedName>
        <fullName evidence="3">META domain-containing protein</fullName>
    </submittedName>
</protein>
<organism evidence="3 4">
    <name type="scientific">Rhodococcus olei</name>
    <dbReference type="NCBI Taxonomy" id="2161675"/>
    <lineage>
        <taxon>Bacteria</taxon>
        <taxon>Bacillati</taxon>
        <taxon>Actinomycetota</taxon>
        <taxon>Actinomycetes</taxon>
        <taxon>Mycobacteriales</taxon>
        <taxon>Nocardiaceae</taxon>
        <taxon>Rhodococcus</taxon>
    </lineage>
</organism>
<comment type="caution">
    <text evidence="3">The sequence shown here is derived from an EMBL/GenBank/DDBJ whole genome shotgun (WGS) entry which is preliminary data.</text>
</comment>
<evidence type="ECO:0000313" key="3">
    <source>
        <dbReference type="EMBL" id="GAA4473674.1"/>
    </source>
</evidence>
<dbReference type="PROSITE" id="PS51257">
    <property type="entry name" value="PROKAR_LIPOPROTEIN"/>
    <property type="match status" value="1"/>
</dbReference>
<feature type="signal peptide" evidence="1">
    <location>
        <begin position="1"/>
        <end position="26"/>
    </location>
</feature>
<proteinExistence type="predicted"/>
<dbReference type="InterPro" id="IPR038670">
    <property type="entry name" value="HslJ-like_sf"/>
</dbReference>
<accession>A0ABP8NXN7</accession>
<dbReference type="PANTHER" id="PTHR35535">
    <property type="entry name" value="HEAT SHOCK PROTEIN HSLJ"/>
    <property type="match status" value="1"/>
</dbReference>
<evidence type="ECO:0000313" key="4">
    <source>
        <dbReference type="Proteomes" id="UP001501183"/>
    </source>
</evidence>
<dbReference type="Gene3D" id="2.40.128.270">
    <property type="match status" value="2"/>
</dbReference>
<keyword evidence="4" id="KW-1185">Reference proteome</keyword>
<dbReference type="InterPro" id="IPR005184">
    <property type="entry name" value="DUF306_Meta_HslJ"/>
</dbReference>
<sequence length="261" mass="26455">MRLIRTAVLAALATATLAGCSNSSSAAPEPPQADLLGRTFVSTSVEGTPIPGGGPLMVSFVAPDRIAGTAGCNRATGTADFSNGTITTGPMATTMMACPGERGASDAWLTGFFEANPAWALDGDTLRLRTADSTVTLLDKKVAQPDRPLTGTTWVVDSTISPTAVTSSRAIEESSPTLQIASDGGVTGSTGCNTFTGTAQISGDTVTFGPLATTRMACPADVAEVERAVLTALDGSTTATVDSDRLRLMNANGNGLGLHAQ</sequence>
<name>A0ABP8NXN7_9NOCA</name>
<reference evidence="4" key="1">
    <citation type="journal article" date="2019" name="Int. J. Syst. Evol. Microbiol.">
        <title>The Global Catalogue of Microorganisms (GCM) 10K type strain sequencing project: providing services to taxonomists for standard genome sequencing and annotation.</title>
        <authorList>
            <consortium name="The Broad Institute Genomics Platform"/>
            <consortium name="The Broad Institute Genome Sequencing Center for Infectious Disease"/>
            <person name="Wu L."/>
            <person name="Ma J."/>
        </authorList>
    </citation>
    <scope>NUCLEOTIDE SEQUENCE [LARGE SCALE GENOMIC DNA]</scope>
    <source>
        <strain evidence="4">JCM 32206</strain>
    </source>
</reference>
<feature type="domain" description="DUF306" evidence="2">
    <location>
        <begin position="33"/>
        <end position="137"/>
    </location>
</feature>
<gene>
    <name evidence="3" type="ORF">GCM10023094_07800</name>
</gene>
<evidence type="ECO:0000259" key="2">
    <source>
        <dbReference type="Pfam" id="PF03724"/>
    </source>
</evidence>
<keyword evidence="1" id="KW-0732">Signal</keyword>
<feature type="domain" description="DUF306" evidence="2">
    <location>
        <begin position="147"/>
        <end position="255"/>
    </location>
</feature>
<dbReference type="Pfam" id="PF03724">
    <property type="entry name" value="META"/>
    <property type="match status" value="2"/>
</dbReference>
<dbReference type="InterPro" id="IPR053147">
    <property type="entry name" value="Hsp_HslJ-like"/>
</dbReference>